<dbReference type="InterPro" id="IPR006913">
    <property type="entry name" value="CENP-V/GFA"/>
</dbReference>
<reference evidence="5 6" key="1">
    <citation type="submission" date="2020-04" db="EMBL/GenBank/DDBJ databases">
        <title>Rhizobium sp. S-51 isolated from soil.</title>
        <authorList>
            <person name="Dahal R.H."/>
        </authorList>
    </citation>
    <scope>NUCLEOTIDE SEQUENCE [LARGE SCALE GENOMIC DNA]</scope>
    <source>
        <strain evidence="5 6">S-51</strain>
    </source>
</reference>
<dbReference type="PANTHER" id="PTHR28620">
    <property type="entry name" value="CENTROMERE PROTEIN V"/>
    <property type="match status" value="1"/>
</dbReference>
<evidence type="ECO:0000256" key="2">
    <source>
        <dbReference type="ARBA" id="ARBA00022723"/>
    </source>
</evidence>
<dbReference type="Proteomes" id="UP000541470">
    <property type="component" value="Unassembled WGS sequence"/>
</dbReference>
<dbReference type="GO" id="GO:0046872">
    <property type="term" value="F:metal ion binding"/>
    <property type="evidence" value="ECO:0007669"/>
    <property type="project" value="UniProtKB-KW"/>
</dbReference>
<dbReference type="AlphaFoldDB" id="A0A7Y0AST8"/>
<dbReference type="PANTHER" id="PTHR28620:SF1">
    <property type="entry name" value="CENP-V_GFA DOMAIN-CONTAINING PROTEIN"/>
    <property type="match status" value="1"/>
</dbReference>
<dbReference type="Pfam" id="PF04828">
    <property type="entry name" value="GFA"/>
    <property type="match status" value="1"/>
</dbReference>
<sequence length="118" mass="12780">MAVQHYHGSCQCGAVDFDVDLDLSHTATCNCSRCRRLGSVLAFAAREAFTLNSGSENLTEYQFNKHLIHHQFCKTCGMQGFSYGATPDGRQMVAVNVNCLDGVDARSLPSEAFDGAAL</sequence>
<evidence type="ECO:0000313" key="6">
    <source>
        <dbReference type="Proteomes" id="UP000541470"/>
    </source>
</evidence>
<evidence type="ECO:0000256" key="3">
    <source>
        <dbReference type="ARBA" id="ARBA00022833"/>
    </source>
</evidence>
<feature type="domain" description="CENP-V/GFA" evidence="4">
    <location>
        <begin position="6"/>
        <end position="114"/>
    </location>
</feature>
<dbReference type="InterPro" id="IPR052355">
    <property type="entry name" value="CENP-V-like"/>
</dbReference>
<evidence type="ECO:0000256" key="1">
    <source>
        <dbReference type="ARBA" id="ARBA00005495"/>
    </source>
</evidence>
<organism evidence="5 6">
    <name type="scientific">Rhizobium terricola</name>
    <dbReference type="NCBI Taxonomy" id="2728849"/>
    <lineage>
        <taxon>Bacteria</taxon>
        <taxon>Pseudomonadati</taxon>
        <taxon>Pseudomonadota</taxon>
        <taxon>Alphaproteobacteria</taxon>
        <taxon>Hyphomicrobiales</taxon>
        <taxon>Rhizobiaceae</taxon>
        <taxon>Rhizobium/Agrobacterium group</taxon>
        <taxon>Rhizobium</taxon>
    </lineage>
</organism>
<dbReference type="InterPro" id="IPR011057">
    <property type="entry name" value="Mss4-like_sf"/>
</dbReference>
<comment type="caution">
    <text evidence="5">The sequence shown here is derived from an EMBL/GenBank/DDBJ whole genome shotgun (WGS) entry which is preliminary data.</text>
</comment>
<name>A0A7Y0AST8_9HYPH</name>
<dbReference type="RefSeq" id="WP_169586570.1">
    <property type="nucleotide sequence ID" value="NZ_JABBGK010000001.1"/>
</dbReference>
<accession>A0A7Y0AST8</accession>
<protein>
    <submittedName>
        <fullName evidence="5">GFA family protein</fullName>
    </submittedName>
</protein>
<evidence type="ECO:0000313" key="5">
    <source>
        <dbReference type="EMBL" id="NML72788.1"/>
    </source>
</evidence>
<keyword evidence="6" id="KW-1185">Reference proteome</keyword>
<gene>
    <name evidence="5" type="ORF">HHL25_01485</name>
</gene>
<dbReference type="EMBL" id="JABBGK010000001">
    <property type="protein sequence ID" value="NML72788.1"/>
    <property type="molecule type" value="Genomic_DNA"/>
</dbReference>
<comment type="similarity">
    <text evidence="1">Belongs to the Gfa family.</text>
</comment>
<dbReference type="GO" id="GO:0016846">
    <property type="term" value="F:carbon-sulfur lyase activity"/>
    <property type="evidence" value="ECO:0007669"/>
    <property type="project" value="InterPro"/>
</dbReference>
<keyword evidence="2" id="KW-0479">Metal-binding</keyword>
<dbReference type="PROSITE" id="PS51891">
    <property type="entry name" value="CENP_V_GFA"/>
    <property type="match status" value="1"/>
</dbReference>
<evidence type="ECO:0000259" key="4">
    <source>
        <dbReference type="PROSITE" id="PS51891"/>
    </source>
</evidence>
<dbReference type="Gene3D" id="2.170.150.70">
    <property type="match status" value="1"/>
</dbReference>
<keyword evidence="3" id="KW-0862">Zinc</keyword>
<dbReference type="SUPFAM" id="SSF51316">
    <property type="entry name" value="Mss4-like"/>
    <property type="match status" value="1"/>
</dbReference>
<proteinExistence type="inferred from homology"/>